<dbReference type="PROSITE" id="PS00414">
    <property type="entry name" value="PROFILIN"/>
    <property type="match status" value="1"/>
</dbReference>
<dbReference type="InterPro" id="IPR048278">
    <property type="entry name" value="PFN"/>
</dbReference>
<evidence type="ECO:0000313" key="8">
    <source>
        <dbReference type="Proteomes" id="UP001431209"/>
    </source>
</evidence>
<dbReference type="Gene3D" id="3.30.450.30">
    <property type="entry name" value="Dynein light chain 2a, cytoplasmic"/>
    <property type="match status" value="1"/>
</dbReference>
<reference evidence="7 8" key="1">
    <citation type="submission" date="2024-03" db="EMBL/GenBank/DDBJ databases">
        <title>The Acrasis kona genome and developmental transcriptomes reveal deep origins of eukaryotic multicellular pathways.</title>
        <authorList>
            <person name="Sheikh S."/>
            <person name="Fu C.-J."/>
            <person name="Brown M.W."/>
            <person name="Baldauf S.L."/>
        </authorList>
    </citation>
    <scope>NUCLEOTIDE SEQUENCE [LARGE SCALE GENOMIC DNA]</scope>
    <source>
        <strain evidence="7 8">ATCC MYA-3509</strain>
    </source>
</reference>
<evidence type="ECO:0000256" key="5">
    <source>
        <dbReference type="ARBA" id="ARBA00023212"/>
    </source>
</evidence>
<keyword evidence="4 6" id="KW-0009">Actin-binding</keyword>
<dbReference type="Pfam" id="PF00235">
    <property type="entry name" value="Profilin"/>
    <property type="match status" value="1"/>
</dbReference>
<dbReference type="EMBL" id="JAOPGA020001349">
    <property type="protein sequence ID" value="KAL0487562.1"/>
    <property type="molecule type" value="Genomic_DNA"/>
</dbReference>
<dbReference type="InterPro" id="IPR036140">
    <property type="entry name" value="PFN_sf"/>
</dbReference>
<dbReference type="GO" id="GO:0003785">
    <property type="term" value="F:actin monomer binding"/>
    <property type="evidence" value="ECO:0007669"/>
    <property type="project" value="TreeGrafter"/>
</dbReference>
<evidence type="ECO:0000256" key="4">
    <source>
        <dbReference type="ARBA" id="ARBA00023203"/>
    </source>
</evidence>
<keyword evidence="5" id="KW-0206">Cytoskeleton</keyword>
<dbReference type="PRINTS" id="PR01640">
    <property type="entry name" value="PROFILINPLNT"/>
</dbReference>
<dbReference type="FunFam" id="3.30.450.30:FF:000001">
    <property type="entry name" value="Profilin"/>
    <property type="match status" value="1"/>
</dbReference>
<accession>A0AAW2ZCD4</accession>
<sequence>MSWQNYVDSNLVGTGNFTQGAIVGIQGGVWAATPGFTVGNNEILTLANGFKNPDSVRTNAPMVAGNKYMVVKADDRSIYGKLGKGGFCAVKTNQAIVIGVYGEGIQPGNAATSIEKLADYLIENSY</sequence>
<dbReference type="InterPro" id="IPR027310">
    <property type="entry name" value="Profilin_CS"/>
</dbReference>
<evidence type="ECO:0000313" key="7">
    <source>
        <dbReference type="EMBL" id="KAL0487562.1"/>
    </source>
</evidence>
<evidence type="ECO:0000256" key="2">
    <source>
        <dbReference type="ARBA" id="ARBA00010058"/>
    </source>
</evidence>
<dbReference type="CDD" id="cd00148">
    <property type="entry name" value="PROF"/>
    <property type="match status" value="1"/>
</dbReference>
<protein>
    <recommendedName>
        <fullName evidence="6">Profilin</fullName>
    </recommendedName>
</protein>
<comment type="subcellular location">
    <subcellularLocation>
        <location evidence="1">Cytoplasm</location>
        <location evidence="1">Cytoskeleton</location>
    </subcellularLocation>
</comment>
<dbReference type="SUPFAM" id="SSF55770">
    <property type="entry name" value="Profilin (actin-binding protein)"/>
    <property type="match status" value="1"/>
</dbReference>
<evidence type="ECO:0000256" key="3">
    <source>
        <dbReference type="ARBA" id="ARBA00022490"/>
    </source>
</evidence>
<dbReference type="SMART" id="SM00392">
    <property type="entry name" value="PROF"/>
    <property type="match status" value="1"/>
</dbReference>
<keyword evidence="3" id="KW-0963">Cytoplasm</keyword>
<dbReference type="InterPro" id="IPR005455">
    <property type="entry name" value="PFN_euk"/>
</dbReference>
<dbReference type="GO" id="GO:0005856">
    <property type="term" value="C:cytoskeleton"/>
    <property type="evidence" value="ECO:0007669"/>
    <property type="project" value="UniProtKB-SubCell"/>
</dbReference>
<proteinExistence type="inferred from homology"/>
<dbReference type="Proteomes" id="UP001431209">
    <property type="component" value="Unassembled WGS sequence"/>
</dbReference>
<gene>
    <name evidence="7" type="ORF">AKO1_000318</name>
</gene>
<comment type="similarity">
    <text evidence="2 6">Belongs to the profilin family.</text>
</comment>
<dbReference type="PANTHER" id="PTHR11604">
    <property type="entry name" value="PROFILIN"/>
    <property type="match status" value="1"/>
</dbReference>
<keyword evidence="8" id="KW-1185">Reference proteome</keyword>
<comment type="caution">
    <text evidence="7">The sequence shown here is derived from an EMBL/GenBank/DDBJ whole genome shotgun (WGS) entry which is preliminary data.</text>
</comment>
<dbReference type="GO" id="GO:0005938">
    <property type="term" value="C:cell cortex"/>
    <property type="evidence" value="ECO:0007669"/>
    <property type="project" value="TreeGrafter"/>
</dbReference>
<name>A0AAW2ZCD4_9EUKA</name>
<dbReference type="PANTHER" id="PTHR11604:SF0">
    <property type="entry name" value="PROFILIN"/>
    <property type="match status" value="1"/>
</dbReference>
<evidence type="ECO:0000256" key="1">
    <source>
        <dbReference type="ARBA" id="ARBA00004245"/>
    </source>
</evidence>
<organism evidence="7 8">
    <name type="scientific">Acrasis kona</name>
    <dbReference type="NCBI Taxonomy" id="1008807"/>
    <lineage>
        <taxon>Eukaryota</taxon>
        <taxon>Discoba</taxon>
        <taxon>Heterolobosea</taxon>
        <taxon>Tetramitia</taxon>
        <taxon>Eutetramitia</taxon>
        <taxon>Acrasidae</taxon>
        <taxon>Acrasis</taxon>
    </lineage>
</organism>
<dbReference type="AlphaFoldDB" id="A0AAW2ZCD4"/>
<dbReference type="PRINTS" id="PR00392">
    <property type="entry name" value="PROFILIN"/>
</dbReference>
<evidence type="ECO:0000256" key="6">
    <source>
        <dbReference type="RuleBase" id="RU003909"/>
    </source>
</evidence>